<keyword evidence="5" id="KW-1015">Disulfide bond</keyword>
<evidence type="ECO:0000256" key="3">
    <source>
        <dbReference type="ARBA" id="ARBA00022801"/>
    </source>
</evidence>
<dbReference type="RefSeq" id="XP_017985111.1">
    <property type="nucleotide sequence ID" value="XM_018129622.1"/>
</dbReference>
<dbReference type="Proteomes" id="UP000694886">
    <property type="component" value="Chromosome 10"/>
</dbReference>
<dbReference type="PROSITE" id="PS01095">
    <property type="entry name" value="GH18_1"/>
    <property type="match status" value="1"/>
</dbReference>
<sequence>MVRSHHYLNFRPSLPTFANMARKSQTIALLIFFVAVALSKTSYAAVISTYWGQNLFEGTLKEACDTGIYEIINIAFLNVFGGGQTPSMNLAGHCDPPSGTCVIFGEQIRYCQGLGIKVLLSLGGAIGNYYLTSKDDAQSVADYLWETFLQGRTSPGPLGDATLDGIDFDIEGASNLYYDDLARFLKEKSESVYLAAAPQCIFPDYHLGAAIDTGLFDTVWVQFYNNPPCQYHDGNADDLLRSWNQWDTSINVTHLFMGLPASDDAAPSGGHIPADKLQSDVLPVIKKSAKYGGIMLWNRYYDKLSGYGASIKPFILGDGLVYSS</sequence>
<name>A0AB32X3E5_THECC</name>
<evidence type="ECO:0000313" key="12">
    <source>
        <dbReference type="Proteomes" id="UP000694886"/>
    </source>
</evidence>
<comment type="catalytic activity">
    <reaction evidence="1">
        <text>Random endo-hydrolysis of N-acetyl-beta-D-glucosaminide (1-&gt;4)-beta-linkages in chitin and chitodextrins.</text>
        <dbReference type="EC" id="3.2.1.14"/>
    </reaction>
</comment>
<dbReference type="Pfam" id="PF00704">
    <property type="entry name" value="Glyco_hydro_18"/>
    <property type="match status" value="1"/>
</dbReference>
<dbReference type="CDD" id="cd02877">
    <property type="entry name" value="GH18_hevamine_XipI_class_III"/>
    <property type="match status" value="1"/>
</dbReference>
<dbReference type="InterPro" id="IPR050542">
    <property type="entry name" value="Glycosyl_Hydrlase18_Chitinase"/>
</dbReference>
<dbReference type="GeneID" id="18587307"/>
<dbReference type="FunFam" id="3.20.20.80:FF:000015">
    <property type="entry name" value="Acidic endochitinase SE2"/>
    <property type="match status" value="1"/>
</dbReference>
<evidence type="ECO:0000256" key="4">
    <source>
        <dbReference type="ARBA" id="ARBA00023024"/>
    </source>
</evidence>
<evidence type="ECO:0000256" key="1">
    <source>
        <dbReference type="ARBA" id="ARBA00000822"/>
    </source>
</evidence>
<dbReference type="Gramene" id="Tc10v2_t012600.1">
    <property type="protein sequence ID" value="Tc10v2_p012600.1"/>
    <property type="gene ID" value="Tc10v2_g012600"/>
</dbReference>
<dbReference type="EC" id="3.2.1.14" evidence="2"/>
<accession>A0AB32X3E5</accession>
<evidence type="ECO:0000259" key="11">
    <source>
        <dbReference type="PROSITE" id="PS51910"/>
    </source>
</evidence>
<keyword evidence="8" id="KW-0624">Polysaccharide degradation</keyword>
<dbReference type="PROSITE" id="PS51910">
    <property type="entry name" value="GH18_2"/>
    <property type="match status" value="1"/>
</dbReference>
<dbReference type="SUPFAM" id="SSF51445">
    <property type="entry name" value="(Trans)glycosidases"/>
    <property type="match status" value="1"/>
</dbReference>
<keyword evidence="4" id="KW-0146">Chitin degradation</keyword>
<dbReference type="InterPro" id="IPR001579">
    <property type="entry name" value="Glyco_hydro_18_chit_AS"/>
</dbReference>
<evidence type="ECO:0000256" key="2">
    <source>
        <dbReference type="ARBA" id="ARBA00012729"/>
    </source>
</evidence>
<proteinExistence type="inferred from homology"/>
<evidence type="ECO:0000256" key="7">
    <source>
        <dbReference type="ARBA" id="ARBA00023295"/>
    </source>
</evidence>
<organism evidence="12 13">
    <name type="scientific">Theobroma cacao</name>
    <name type="common">Cacao</name>
    <name type="synonym">Cocoa</name>
    <dbReference type="NCBI Taxonomy" id="3641"/>
    <lineage>
        <taxon>Eukaryota</taxon>
        <taxon>Viridiplantae</taxon>
        <taxon>Streptophyta</taxon>
        <taxon>Embryophyta</taxon>
        <taxon>Tracheophyta</taxon>
        <taxon>Spermatophyta</taxon>
        <taxon>Magnoliopsida</taxon>
        <taxon>eudicotyledons</taxon>
        <taxon>Gunneridae</taxon>
        <taxon>Pentapetalae</taxon>
        <taxon>rosids</taxon>
        <taxon>malvids</taxon>
        <taxon>Malvales</taxon>
        <taxon>Malvaceae</taxon>
        <taxon>Byttnerioideae</taxon>
        <taxon>Theobroma</taxon>
    </lineage>
</organism>
<dbReference type="KEGG" id="tcc:18587307"/>
<reference evidence="12" key="1">
    <citation type="journal article" date="1997" name="Nucleic Acids Res.">
        <title>tRNAscan-SE: a program for improved detection of transfer RNA genes in genomic sequence.</title>
        <authorList>
            <person name="Lowe T.M."/>
            <person name="Eddy S.R."/>
        </authorList>
    </citation>
    <scope>NUCLEOTIDE SEQUENCE [LARGE SCALE GENOMIC DNA]</scope>
    <source>
        <strain evidence="12">r\B97-61/B2</strain>
    </source>
</reference>
<dbReference type="GO" id="GO:0006032">
    <property type="term" value="P:chitin catabolic process"/>
    <property type="evidence" value="ECO:0007669"/>
    <property type="project" value="UniProtKB-KW"/>
</dbReference>
<dbReference type="Gene3D" id="3.20.20.80">
    <property type="entry name" value="Glycosidases"/>
    <property type="match status" value="1"/>
</dbReference>
<keyword evidence="7 10" id="KW-0326">Glycosidase</keyword>
<gene>
    <name evidence="13" type="primary">LOC18587307</name>
</gene>
<dbReference type="InterPro" id="IPR045321">
    <property type="entry name" value="Cts1-like"/>
</dbReference>
<dbReference type="PANTHER" id="PTHR45708">
    <property type="entry name" value="ENDOCHITINASE"/>
    <property type="match status" value="1"/>
</dbReference>
<dbReference type="PANTHER" id="PTHR45708:SF21">
    <property type="entry name" value="ACIDIC ENDOCHITINASE"/>
    <property type="match status" value="1"/>
</dbReference>
<reference evidence="13" key="2">
    <citation type="submission" date="2025-08" db="UniProtKB">
        <authorList>
            <consortium name="RefSeq"/>
        </authorList>
    </citation>
    <scope>IDENTIFICATION</scope>
</reference>
<keyword evidence="3 10" id="KW-0378">Hydrolase</keyword>
<evidence type="ECO:0000256" key="5">
    <source>
        <dbReference type="ARBA" id="ARBA00023157"/>
    </source>
</evidence>
<evidence type="ECO:0000313" key="13">
    <source>
        <dbReference type="RefSeq" id="XP_017985111.1"/>
    </source>
</evidence>
<dbReference type="AlphaFoldDB" id="A0AB32X3E5"/>
<evidence type="ECO:0000256" key="8">
    <source>
        <dbReference type="ARBA" id="ARBA00023326"/>
    </source>
</evidence>
<dbReference type="GO" id="GO:0000272">
    <property type="term" value="P:polysaccharide catabolic process"/>
    <property type="evidence" value="ECO:0007669"/>
    <property type="project" value="UniProtKB-KW"/>
</dbReference>
<comment type="similarity">
    <text evidence="9">Belongs to the glycosyl hydrolase 18 family. Chitinase class III subfamily.</text>
</comment>
<evidence type="ECO:0000256" key="6">
    <source>
        <dbReference type="ARBA" id="ARBA00023277"/>
    </source>
</evidence>
<dbReference type="InterPro" id="IPR017853">
    <property type="entry name" value="GH"/>
</dbReference>
<feature type="domain" description="GH18" evidence="11">
    <location>
        <begin position="45"/>
        <end position="324"/>
    </location>
</feature>
<dbReference type="GO" id="GO:0008843">
    <property type="term" value="F:endochitinase activity"/>
    <property type="evidence" value="ECO:0007669"/>
    <property type="project" value="UniProtKB-EC"/>
</dbReference>
<dbReference type="InterPro" id="IPR001223">
    <property type="entry name" value="Glyco_hydro18_cat"/>
</dbReference>
<keyword evidence="6" id="KW-0119">Carbohydrate metabolism</keyword>
<evidence type="ECO:0000256" key="10">
    <source>
        <dbReference type="RuleBase" id="RU000489"/>
    </source>
</evidence>
<protein>
    <recommendedName>
        <fullName evidence="2">chitinase</fullName>
        <ecNumber evidence="2">3.2.1.14</ecNumber>
    </recommendedName>
</protein>
<evidence type="ECO:0000256" key="9">
    <source>
        <dbReference type="ARBA" id="ARBA00025727"/>
    </source>
</evidence>